<protein>
    <submittedName>
        <fullName evidence="2">Uncharacterized protein</fullName>
    </submittedName>
</protein>
<organism evidence="2 3">
    <name type="scientific">Propionispora hippei DSM 15287</name>
    <dbReference type="NCBI Taxonomy" id="1123003"/>
    <lineage>
        <taxon>Bacteria</taxon>
        <taxon>Bacillati</taxon>
        <taxon>Bacillota</taxon>
        <taxon>Negativicutes</taxon>
        <taxon>Selenomonadales</taxon>
        <taxon>Sporomusaceae</taxon>
        <taxon>Propionispora</taxon>
    </lineage>
</organism>
<evidence type="ECO:0000313" key="3">
    <source>
        <dbReference type="Proteomes" id="UP000322917"/>
    </source>
</evidence>
<evidence type="ECO:0000256" key="1">
    <source>
        <dbReference type="SAM" id="SignalP"/>
    </source>
</evidence>
<keyword evidence="3" id="KW-1185">Reference proteome</keyword>
<feature type="signal peptide" evidence="1">
    <location>
        <begin position="1"/>
        <end position="27"/>
    </location>
</feature>
<dbReference type="Proteomes" id="UP000322917">
    <property type="component" value="Unassembled WGS sequence"/>
</dbReference>
<evidence type="ECO:0000313" key="2">
    <source>
        <dbReference type="EMBL" id="SHJ08805.1"/>
    </source>
</evidence>
<dbReference type="AlphaFoldDB" id="A0A1M6GFQ9"/>
<feature type="chain" id="PRO_5038817022" evidence="1">
    <location>
        <begin position="28"/>
        <end position="253"/>
    </location>
</feature>
<gene>
    <name evidence="2" type="ORF">SAMN02745170_01689</name>
</gene>
<reference evidence="2 3" key="1">
    <citation type="submission" date="2016-11" db="EMBL/GenBank/DDBJ databases">
        <authorList>
            <person name="Varghese N."/>
            <person name="Submissions S."/>
        </authorList>
    </citation>
    <scope>NUCLEOTIDE SEQUENCE [LARGE SCALE GENOMIC DNA]</scope>
    <source>
        <strain evidence="2 3">DSM 15287</strain>
    </source>
</reference>
<dbReference type="RefSeq" id="WP_149734478.1">
    <property type="nucleotide sequence ID" value="NZ_FQZD01000012.1"/>
</dbReference>
<name>A0A1M6GFQ9_9FIRM</name>
<accession>A0A1M6GFQ9</accession>
<dbReference type="OrthoDB" id="3034342at2"/>
<proteinExistence type="predicted"/>
<keyword evidence="1" id="KW-0732">Signal</keyword>
<dbReference type="EMBL" id="FQZD01000012">
    <property type="protein sequence ID" value="SHJ08805.1"/>
    <property type="molecule type" value="Genomic_DNA"/>
</dbReference>
<sequence length="253" mass="28389">MSRLVKNLLIILTLAISVSALPSLGYAAAQTDKKTDSTISFLGTLEIPSQLEIIDMKDVFIEIIKMGEKLQEEKEAKEGSSSTGEIPKKISEENLRTALNQYDLGAYQFALKQNGSYNQAFVLAAKLPPNMKETAGRFLGEMKNYDKKKQSELKALTEKAIQEAIASTPELKASFSFELLEFYPFEYTKKGKLQMISAGGSMAVRTYKLIQPFAVKTYLLEKNSDYYVFAIINSGSDRKLWDNMTKEMLLNLN</sequence>